<dbReference type="GO" id="GO:0005634">
    <property type="term" value="C:nucleus"/>
    <property type="evidence" value="ECO:0007669"/>
    <property type="project" value="UniProtKB-ARBA"/>
</dbReference>
<evidence type="ECO:0000313" key="15">
    <source>
        <dbReference type="EMBL" id="KAH9302887.1"/>
    </source>
</evidence>
<dbReference type="SMART" id="SM00355">
    <property type="entry name" value="ZnF_C2H2"/>
    <property type="match status" value="4"/>
</dbReference>
<feature type="region of interest" description="Disordered" evidence="13">
    <location>
        <begin position="1"/>
        <end position="74"/>
    </location>
</feature>
<dbReference type="GO" id="GO:0000978">
    <property type="term" value="F:RNA polymerase II cis-regulatory region sequence-specific DNA binding"/>
    <property type="evidence" value="ECO:0007669"/>
    <property type="project" value="TreeGrafter"/>
</dbReference>
<evidence type="ECO:0000256" key="2">
    <source>
        <dbReference type="ARBA" id="ARBA00022737"/>
    </source>
</evidence>
<feature type="non-terminal residue" evidence="15">
    <location>
        <position position="793"/>
    </location>
</feature>
<keyword evidence="6" id="KW-0223">Dioxygenase</keyword>
<feature type="domain" description="C2H2-type" evidence="14">
    <location>
        <begin position="733"/>
        <end position="762"/>
    </location>
</feature>
<evidence type="ECO:0000256" key="9">
    <source>
        <dbReference type="ARBA" id="ARBA00023015"/>
    </source>
</evidence>
<evidence type="ECO:0000256" key="1">
    <source>
        <dbReference type="ARBA" id="ARBA00022723"/>
    </source>
</evidence>
<feature type="domain" description="C2H2-type" evidence="14">
    <location>
        <begin position="763"/>
        <end position="793"/>
    </location>
</feature>
<keyword evidence="4" id="KW-0862">Zinc</keyword>
<dbReference type="GO" id="GO:0032452">
    <property type="term" value="F:histone demethylase activity"/>
    <property type="evidence" value="ECO:0007669"/>
    <property type="project" value="UniProtKB-ARBA"/>
</dbReference>
<feature type="compositionally biased region" description="Polar residues" evidence="13">
    <location>
        <begin position="1"/>
        <end position="18"/>
    </location>
</feature>
<dbReference type="Proteomes" id="UP000824469">
    <property type="component" value="Unassembled WGS sequence"/>
</dbReference>
<keyword evidence="8" id="KW-0408">Iron</keyword>
<evidence type="ECO:0000256" key="7">
    <source>
        <dbReference type="ARBA" id="ARBA00023002"/>
    </source>
</evidence>
<keyword evidence="11" id="KW-0539">Nucleus</keyword>
<evidence type="ECO:0000256" key="3">
    <source>
        <dbReference type="ARBA" id="ARBA00022771"/>
    </source>
</evidence>
<keyword evidence="1" id="KW-0479">Metal-binding</keyword>
<evidence type="ECO:0000256" key="13">
    <source>
        <dbReference type="SAM" id="MobiDB-lite"/>
    </source>
</evidence>
<dbReference type="PANTHER" id="PTHR19818">
    <property type="entry name" value="ZINC FINGER PROTEIN ZIC AND GLI"/>
    <property type="match status" value="1"/>
</dbReference>
<evidence type="ECO:0000256" key="8">
    <source>
        <dbReference type="ARBA" id="ARBA00023004"/>
    </source>
</evidence>
<dbReference type="FunFam" id="3.30.160.60:FF:000747">
    <property type="entry name" value="Probable lysine-specific demethylase ELF6"/>
    <property type="match status" value="1"/>
</dbReference>
<name>A0AA38CRT1_TAXCH</name>
<dbReference type="InterPro" id="IPR036236">
    <property type="entry name" value="Znf_C2H2_sf"/>
</dbReference>
<sequence length="793" mass="88903">ISSKETLDSSVLPSNQLGDPSEVSRNNKEPSALIFSHSRDNKDDLTRAELSAEKSNLEITPASKSYTRDQEDAKSGIDGCTHCSKTPHVYDFQPAIQVPFHHGSKETPANNDGSISMTVRNNKTQPCDIVGATMSHVAETSSLQGKTYDTSRQSTNAASLWKPAKGFLRPRVFCLEHALEMKEQLQPMGGAHILILCHLSYPSMEQQARLLAAEIGRSYSWKDIPFKNVASEDLEIIHSAIDDGEDKEQGSSEWTMQLGVSLHHSVKLSKSPLYSKQMPYNPVLEALFPNSYLNNFSDGSAYGSVWDCDMKKQGKKSKHKRITVAGKWCGRVWMVNQVHPYLRSQEILPSTSFGAETIKIEVSQEQGHFQKCTVQEECCKPIVRQINSITSDKDTVACQDDSHFQKQTVQDPDSKLILKPRMTITSEKTVPVTPNKKPLITYTKNTHNVPISRRSDVKGKMCSERQINNIKAEPLEHETVSMDGSAQLPNQPKGCQEDSMMATDAVGFPTHSKINDDAKLAASCVTHMKQMEKVVWHGNYVQPKNNHNQEDMSEADIEIQYTKGNFGENTCGLQNKTNRQSGLKDEIEVLAGQSSQVQCLENTLISKSHDVSHSCSSTGELEGGPCTRLRPRSSKPKVEVVNKVAEKVLQQSVSSKTIFKGKKKVSKSVPSKNSEDKNAYRCDTEGCTMKFSSKHDLNLHKRNICTFKGCGKHFFSHKYLVQHRRVHLDERPLSCPWEGCEMTFKWAWARTEHIRVHTGERPYVCTTAGCGQTFRFVSDFSRHKRKTGHLQKK</sequence>
<evidence type="ECO:0000313" key="16">
    <source>
        <dbReference type="Proteomes" id="UP000824469"/>
    </source>
</evidence>
<evidence type="ECO:0000256" key="6">
    <source>
        <dbReference type="ARBA" id="ARBA00022964"/>
    </source>
</evidence>
<keyword evidence="7" id="KW-0560">Oxidoreductase</keyword>
<dbReference type="PROSITE" id="PS50157">
    <property type="entry name" value="ZINC_FINGER_C2H2_2"/>
    <property type="match status" value="3"/>
</dbReference>
<keyword evidence="9" id="KW-0805">Transcription regulation</keyword>
<keyword evidence="2" id="KW-0677">Repeat</keyword>
<keyword evidence="3 12" id="KW-0863">Zinc-finger</keyword>
<comment type="caution">
    <text evidence="15">The sequence shown here is derived from an EMBL/GenBank/DDBJ whole genome shotgun (WGS) entry which is preliminary data.</text>
</comment>
<evidence type="ECO:0000256" key="5">
    <source>
        <dbReference type="ARBA" id="ARBA00022853"/>
    </source>
</evidence>
<dbReference type="OMA" id="DANCKLM"/>
<keyword evidence="16" id="KW-1185">Reference proteome</keyword>
<dbReference type="EMBL" id="JAHRHJ020000009">
    <property type="protein sequence ID" value="KAH9302887.1"/>
    <property type="molecule type" value="Genomic_DNA"/>
</dbReference>
<organism evidence="15 16">
    <name type="scientific">Taxus chinensis</name>
    <name type="common">Chinese yew</name>
    <name type="synonym">Taxus wallichiana var. chinensis</name>
    <dbReference type="NCBI Taxonomy" id="29808"/>
    <lineage>
        <taxon>Eukaryota</taxon>
        <taxon>Viridiplantae</taxon>
        <taxon>Streptophyta</taxon>
        <taxon>Embryophyta</taxon>
        <taxon>Tracheophyta</taxon>
        <taxon>Spermatophyta</taxon>
        <taxon>Pinopsida</taxon>
        <taxon>Pinidae</taxon>
        <taxon>Conifers II</taxon>
        <taxon>Cupressales</taxon>
        <taxon>Taxaceae</taxon>
        <taxon>Taxus</taxon>
    </lineage>
</organism>
<evidence type="ECO:0000256" key="4">
    <source>
        <dbReference type="ARBA" id="ARBA00022833"/>
    </source>
</evidence>
<dbReference type="PROSITE" id="PS00028">
    <property type="entry name" value="ZINC_FINGER_C2H2_1"/>
    <property type="match status" value="3"/>
</dbReference>
<dbReference type="InterPro" id="IPR050329">
    <property type="entry name" value="GLI_C2H2-zinc-finger"/>
</dbReference>
<dbReference type="SUPFAM" id="SSF57667">
    <property type="entry name" value="beta-beta-alpha zinc fingers"/>
    <property type="match status" value="2"/>
</dbReference>
<evidence type="ECO:0000256" key="12">
    <source>
        <dbReference type="PROSITE-ProRule" id="PRU00042"/>
    </source>
</evidence>
<dbReference type="GO" id="GO:0045944">
    <property type="term" value="P:positive regulation of transcription by RNA polymerase II"/>
    <property type="evidence" value="ECO:0007669"/>
    <property type="project" value="UniProtKB-ARBA"/>
</dbReference>
<evidence type="ECO:0000259" key="14">
    <source>
        <dbReference type="PROSITE" id="PS50157"/>
    </source>
</evidence>
<evidence type="ECO:0000256" key="10">
    <source>
        <dbReference type="ARBA" id="ARBA00023163"/>
    </source>
</evidence>
<accession>A0AA38CRT1</accession>
<dbReference type="GO" id="GO:0008270">
    <property type="term" value="F:zinc ion binding"/>
    <property type="evidence" value="ECO:0007669"/>
    <property type="project" value="UniProtKB-KW"/>
</dbReference>
<keyword evidence="5" id="KW-0156">Chromatin regulator</keyword>
<dbReference type="GO" id="GO:0040029">
    <property type="term" value="P:epigenetic regulation of gene expression"/>
    <property type="evidence" value="ECO:0007669"/>
    <property type="project" value="UniProtKB-ARBA"/>
</dbReference>
<dbReference type="AlphaFoldDB" id="A0AA38CRT1"/>
<feature type="compositionally biased region" description="Basic and acidic residues" evidence="13">
    <location>
        <begin position="37"/>
        <end position="56"/>
    </location>
</feature>
<reference evidence="15 16" key="1">
    <citation type="journal article" date="2021" name="Nat. Plants">
        <title>The Taxus genome provides insights into paclitaxel biosynthesis.</title>
        <authorList>
            <person name="Xiong X."/>
            <person name="Gou J."/>
            <person name="Liao Q."/>
            <person name="Li Y."/>
            <person name="Zhou Q."/>
            <person name="Bi G."/>
            <person name="Li C."/>
            <person name="Du R."/>
            <person name="Wang X."/>
            <person name="Sun T."/>
            <person name="Guo L."/>
            <person name="Liang H."/>
            <person name="Lu P."/>
            <person name="Wu Y."/>
            <person name="Zhang Z."/>
            <person name="Ro D.K."/>
            <person name="Shang Y."/>
            <person name="Huang S."/>
            <person name="Yan J."/>
        </authorList>
    </citation>
    <scope>NUCLEOTIDE SEQUENCE [LARGE SCALE GENOMIC DNA]</scope>
    <source>
        <strain evidence="15">Ta-2019</strain>
    </source>
</reference>
<keyword evidence="10" id="KW-0804">Transcription</keyword>
<dbReference type="GO" id="GO:0051213">
    <property type="term" value="F:dioxygenase activity"/>
    <property type="evidence" value="ECO:0007669"/>
    <property type="project" value="UniProtKB-KW"/>
</dbReference>
<feature type="domain" description="C2H2-type" evidence="14">
    <location>
        <begin position="703"/>
        <end position="732"/>
    </location>
</feature>
<evidence type="ECO:0000256" key="11">
    <source>
        <dbReference type="ARBA" id="ARBA00023242"/>
    </source>
</evidence>
<protein>
    <recommendedName>
        <fullName evidence="14">C2H2-type domain-containing protein</fullName>
    </recommendedName>
</protein>
<proteinExistence type="predicted"/>
<dbReference type="InterPro" id="IPR013087">
    <property type="entry name" value="Znf_C2H2_type"/>
</dbReference>
<dbReference type="Gene3D" id="3.30.160.60">
    <property type="entry name" value="Classic Zinc Finger"/>
    <property type="match status" value="2"/>
</dbReference>
<dbReference type="GO" id="GO:0000981">
    <property type="term" value="F:DNA-binding transcription factor activity, RNA polymerase II-specific"/>
    <property type="evidence" value="ECO:0007669"/>
    <property type="project" value="TreeGrafter"/>
</dbReference>
<dbReference type="PANTHER" id="PTHR19818:SF139">
    <property type="entry name" value="PAIR-RULE PROTEIN ODD-PAIRED"/>
    <property type="match status" value="1"/>
</dbReference>
<gene>
    <name evidence="15" type="ORF">KI387_014470</name>
</gene>